<dbReference type="AlphaFoldDB" id="E3CDR4"/>
<evidence type="ECO:0000313" key="1">
    <source>
        <dbReference type="EMBL" id="EFQ55150.1"/>
    </source>
</evidence>
<comment type="caution">
    <text evidence="1">The sequence shown here is derived from an EMBL/GenBank/DDBJ whole genome shotgun (WGS) entry which is preliminary data.</text>
</comment>
<gene>
    <name evidence="1" type="ORF">HMPREF9626_0259</name>
</gene>
<evidence type="ECO:0000313" key="2">
    <source>
        <dbReference type="Proteomes" id="UP000003812"/>
    </source>
</evidence>
<dbReference type="Proteomes" id="UP000003812">
    <property type="component" value="Unassembled WGS sequence"/>
</dbReference>
<organism evidence="1 2">
    <name type="scientific">Streptococcus parasanguinis F0405</name>
    <dbReference type="NCBI Taxonomy" id="905067"/>
    <lineage>
        <taxon>Bacteria</taxon>
        <taxon>Bacillati</taxon>
        <taxon>Bacillota</taxon>
        <taxon>Bacilli</taxon>
        <taxon>Lactobacillales</taxon>
        <taxon>Streptococcaceae</taxon>
        <taxon>Streptococcus</taxon>
    </lineage>
</organism>
<reference evidence="1 2" key="1">
    <citation type="submission" date="2010-10" db="EMBL/GenBank/DDBJ databases">
        <authorList>
            <person name="Durkin A.S."/>
            <person name="Madupu R."/>
            <person name="Torralba M."/>
            <person name="Gillis M."/>
            <person name="Methe B."/>
            <person name="Sutton G."/>
            <person name="Nelson K.E."/>
        </authorList>
    </citation>
    <scope>NUCLEOTIDE SEQUENCE [LARGE SCALE GENOMIC DNA]</scope>
    <source>
        <strain evidence="1 2">F0405</strain>
    </source>
</reference>
<proteinExistence type="predicted"/>
<sequence length="47" mass="5281">MTKDISAIYYLDPDTHVQDPTYGGLTKLTPEELLGAMVTCSEKNYAW</sequence>
<protein>
    <submittedName>
        <fullName evidence="1">Uncharacterized protein</fullName>
    </submittedName>
</protein>
<dbReference type="EMBL" id="AEKM01000008">
    <property type="protein sequence ID" value="EFQ55150.1"/>
    <property type="molecule type" value="Genomic_DNA"/>
</dbReference>
<accession>E3CDR4</accession>
<name>E3CDR4_STRPA</name>